<dbReference type="EMBL" id="AP014809">
    <property type="protein sequence ID" value="BAU92771.1"/>
    <property type="molecule type" value="Genomic_DNA"/>
</dbReference>
<feature type="region of interest" description="Disordered" evidence="1">
    <location>
        <begin position="41"/>
        <end position="84"/>
    </location>
</feature>
<dbReference type="Proteomes" id="UP000218288">
    <property type="component" value="Chromosome"/>
</dbReference>
<evidence type="ECO:0000313" key="2">
    <source>
        <dbReference type="EMBL" id="BAU92771.1"/>
    </source>
</evidence>
<protein>
    <submittedName>
        <fullName evidence="2">Uncharacterized protein</fullName>
    </submittedName>
</protein>
<sequence length="84" mass="8129">MTILAATAICAAALTVVGYGAGARPEDRPLTGLTAATILGTPAAGAPGDHGSRRKRAGTVSGNHQAEKVSPLGEGTPPADGPQG</sequence>
<organism evidence="2 3">
    <name type="scientific">Methylorubrum populi</name>
    <dbReference type="NCBI Taxonomy" id="223967"/>
    <lineage>
        <taxon>Bacteria</taxon>
        <taxon>Pseudomonadati</taxon>
        <taxon>Pseudomonadota</taxon>
        <taxon>Alphaproteobacteria</taxon>
        <taxon>Hyphomicrobiales</taxon>
        <taxon>Methylobacteriaceae</taxon>
        <taxon>Methylorubrum</taxon>
    </lineage>
</organism>
<accession>A0A160PKN1</accession>
<reference evidence="2 3" key="1">
    <citation type="journal article" date="2016" name="Genome Announc.">
        <title>Complete Genome Sequence of Methylobacterium populi P-1M, Isolated from Pink-Pigmented Household Biofilm.</title>
        <authorList>
            <person name="Morohoshi T."/>
            <person name="Ikeda T."/>
        </authorList>
    </citation>
    <scope>NUCLEOTIDE SEQUENCE [LARGE SCALE GENOMIC DNA]</scope>
    <source>
        <strain evidence="2 3">P-1M</strain>
    </source>
</reference>
<name>A0A160PKN1_9HYPH</name>
<dbReference type="AlphaFoldDB" id="A0A160PKN1"/>
<gene>
    <name evidence="2" type="ORF">MPPM_4166</name>
</gene>
<evidence type="ECO:0000313" key="3">
    <source>
        <dbReference type="Proteomes" id="UP000218288"/>
    </source>
</evidence>
<evidence type="ECO:0000256" key="1">
    <source>
        <dbReference type="SAM" id="MobiDB-lite"/>
    </source>
</evidence>
<proteinExistence type="predicted"/>